<evidence type="ECO:0000256" key="1">
    <source>
        <dbReference type="SAM" id="Phobius"/>
    </source>
</evidence>
<organism evidence="3 4">
    <name type="scientific">Pseudomonas oryzae</name>
    <dbReference type="NCBI Taxonomy" id="1392877"/>
    <lineage>
        <taxon>Bacteria</taxon>
        <taxon>Pseudomonadati</taxon>
        <taxon>Pseudomonadota</taxon>
        <taxon>Gammaproteobacteria</taxon>
        <taxon>Pseudomonadales</taxon>
        <taxon>Pseudomonadaceae</taxon>
        <taxon>Pseudomonas</taxon>
    </lineage>
</organism>
<keyword evidence="4" id="KW-1185">Reference proteome</keyword>
<feature type="transmembrane region" description="Helical" evidence="1">
    <location>
        <begin position="153"/>
        <end position="171"/>
    </location>
</feature>
<dbReference type="AlphaFoldDB" id="A0A1H1ZG95"/>
<feature type="signal peptide" evidence="2">
    <location>
        <begin position="1"/>
        <end position="25"/>
    </location>
</feature>
<reference evidence="4" key="1">
    <citation type="submission" date="2016-10" db="EMBL/GenBank/DDBJ databases">
        <authorList>
            <person name="Varghese N."/>
            <person name="Submissions S."/>
        </authorList>
    </citation>
    <scope>NUCLEOTIDE SEQUENCE [LARGE SCALE GENOMIC DNA]</scope>
    <source>
        <strain evidence="4">KCTC 32247</strain>
    </source>
</reference>
<feature type="chain" id="PRO_5009267677" description="Nickel transport protein" evidence="2">
    <location>
        <begin position="26"/>
        <end position="181"/>
    </location>
</feature>
<keyword evidence="1" id="KW-0812">Transmembrane</keyword>
<sequence>MTLFPRLTAFTVAILIAAAPLATQAGEGHDHGEAPATPTGSALPRFAATSDTFELVGVLDGHDLTLWLDHAADNSPVEGASLELEIGGVKVEAEQHEAGEFEAELAEEPEEGEIAIKAKVVVGQRTELLSGDLDIHHEEHAEESASGASWGTYGAWGAGGLVLLALLGWAMRRARVAPRHS</sequence>
<dbReference type="EMBL" id="LT629751">
    <property type="protein sequence ID" value="SDT32522.1"/>
    <property type="molecule type" value="Genomic_DNA"/>
</dbReference>
<proteinExistence type="predicted"/>
<accession>A0A1H1ZG95</accession>
<dbReference type="STRING" id="1392877.SAMN05216221_4237"/>
<gene>
    <name evidence="3" type="ORF">SAMN05216221_4237</name>
</gene>
<protein>
    <recommendedName>
        <fullName evidence="5">Nickel transport protein</fullName>
    </recommendedName>
</protein>
<keyword evidence="2" id="KW-0732">Signal</keyword>
<evidence type="ECO:0000313" key="3">
    <source>
        <dbReference type="EMBL" id="SDT32522.1"/>
    </source>
</evidence>
<dbReference type="OrthoDB" id="6881973at2"/>
<evidence type="ECO:0008006" key="5">
    <source>
        <dbReference type="Google" id="ProtNLM"/>
    </source>
</evidence>
<keyword evidence="1" id="KW-1133">Transmembrane helix</keyword>
<keyword evidence="1" id="KW-0472">Membrane</keyword>
<evidence type="ECO:0000256" key="2">
    <source>
        <dbReference type="SAM" id="SignalP"/>
    </source>
</evidence>
<evidence type="ECO:0000313" key="4">
    <source>
        <dbReference type="Proteomes" id="UP000243359"/>
    </source>
</evidence>
<dbReference type="RefSeq" id="WP_090351956.1">
    <property type="nucleotide sequence ID" value="NZ_LT629751.1"/>
</dbReference>
<dbReference type="Proteomes" id="UP000243359">
    <property type="component" value="Chromosome I"/>
</dbReference>
<name>A0A1H1ZG95_9PSED</name>